<name>A0A7D9LUR2_PARCT</name>
<reference evidence="1" key="1">
    <citation type="submission" date="2020-04" db="EMBL/GenBank/DDBJ databases">
        <authorList>
            <person name="Alioto T."/>
            <person name="Alioto T."/>
            <person name="Gomez Garrido J."/>
        </authorList>
    </citation>
    <scope>NUCLEOTIDE SEQUENCE</scope>
    <source>
        <strain evidence="1">A484AB</strain>
    </source>
</reference>
<dbReference type="Proteomes" id="UP001152795">
    <property type="component" value="Unassembled WGS sequence"/>
</dbReference>
<sequence>MRNPFLFSRGRFISFTDAPEQIELVAKRNRIVAIKISALKQIMAAAAGGVAGGVAAALGSSSGESENIPRKVNNFICQILSKLDKNSITKREMKLCEAYCLLWHHRRLGTVNGRKTSIKLISCAYASVILDLWAAGKIDIEVRGKLTDECVQAVIKVRDATKTGSFLDAAGFIVLDYFVEKGIIDK</sequence>
<dbReference type="AlphaFoldDB" id="A0A7D9LUR2"/>
<accession>A0A7D9LUR2</accession>
<organism evidence="1 2">
    <name type="scientific">Paramuricea clavata</name>
    <name type="common">Red gorgonian</name>
    <name type="synonym">Violescent sea-whip</name>
    <dbReference type="NCBI Taxonomy" id="317549"/>
    <lineage>
        <taxon>Eukaryota</taxon>
        <taxon>Metazoa</taxon>
        <taxon>Cnidaria</taxon>
        <taxon>Anthozoa</taxon>
        <taxon>Octocorallia</taxon>
        <taxon>Malacalcyonacea</taxon>
        <taxon>Plexauridae</taxon>
        <taxon>Paramuricea</taxon>
    </lineage>
</organism>
<protein>
    <submittedName>
        <fullName evidence="1">Uncharacterized protein</fullName>
    </submittedName>
</protein>
<comment type="caution">
    <text evidence="1">The sequence shown here is derived from an EMBL/GenBank/DDBJ whole genome shotgun (WGS) entry which is preliminary data.</text>
</comment>
<keyword evidence="2" id="KW-1185">Reference proteome</keyword>
<evidence type="ECO:0000313" key="2">
    <source>
        <dbReference type="Proteomes" id="UP001152795"/>
    </source>
</evidence>
<evidence type="ECO:0000313" key="1">
    <source>
        <dbReference type="EMBL" id="CAB4039493.1"/>
    </source>
</evidence>
<dbReference type="EMBL" id="CACRXK020025470">
    <property type="protein sequence ID" value="CAB4039493.1"/>
    <property type="molecule type" value="Genomic_DNA"/>
</dbReference>
<dbReference type="OrthoDB" id="6022311at2759"/>
<proteinExistence type="predicted"/>
<feature type="non-terminal residue" evidence="1">
    <location>
        <position position="186"/>
    </location>
</feature>
<gene>
    <name evidence="1" type="ORF">PACLA_8A008824</name>
</gene>